<keyword evidence="3" id="KW-0238">DNA-binding</keyword>
<dbReference type="InterPro" id="IPR009057">
    <property type="entry name" value="Homeodomain-like_sf"/>
</dbReference>
<proteinExistence type="predicted"/>
<organism evidence="3 4">
    <name type="scientific">Popillia japonica</name>
    <name type="common">Japanese beetle</name>
    <dbReference type="NCBI Taxonomy" id="7064"/>
    <lineage>
        <taxon>Eukaryota</taxon>
        <taxon>Metazoa</taxon>
        <taxon>Ecdysozoa</taxon>
        <taxon>Arthropoda</taxon>
        <taxon>Hexapoda</taxon>
        <taxon>Insecta</taxon>
        <taxon>Pterygota</taxon>
        <taxon>Neoptera</taxon>
        <taxon>Endopterygota</taxon>
        <taxon>Coleoptera</taxon>
        <taxon>Polyphaga</taxon>
        <taxon>Scarabaeiformia</taxon>
        <taxon>Scarabaeidae</taxon>
        <taxon>Rutelinae</taxon>
        <taxon>Popillia</taxon>
    </lineage>
</organism>
<accession>A0AAW1MZD0</accession>
<sequence>MSKNILKYDDKLMQQALVAVKQNHVSVKSAAKQFNVPMTTLYYKVTGKYPEKRQMGPKTNLREEEEKIIIEWIFKSSHRDFPITKSQLLDSRRKTGRQMVQVIYEKTSRSGSQDDTKLHLLKLPVNQKAKEPNKYYPGQIKKINHRKKTYLMLLMEQSGHNFRWPEKEHSLWYSLEQIICKIGKPKPINSRGSYHVSEMAIYLQ</sequence>
<evidence type="ECO:0000313" key="4">
    <source>
        <dbReference type="Proteomes" id="UP001458880"/>
    </source>
</evidence>
<comment type="caution">
    <text evidence="3">The sequence shown here is derived from an EMBL/GenBank/DDBJ whole genome shotgun (WGS) entry which is preliminary data.</text>
</comment>
<comment type="subcellular location">
    <subcellularLocation>
        <location evidence="1">Nucleus</location>
    </subcellularLocation>
</comment>
<dbReference type="GO" id="GO:0003677">
    <property type="term" value="F:DNA binding"/>
    <property type="evidence" value="ECO:0007669"/>
    <property type="project" value="UniProtKB-KW"/>
</dbReference>
<dbReference type="InterPro" id="IPR007889">
    <property type="entry name" value="HTH_Psq"/>
</dbReference>
<evidence type="ECO:0000259" key="2">
    <source>
        <dbReference type="Pfam" id="PF05225"/>
    </source>
</evidence>
<name>A0AAW1MZD0_POPJA</name>
<dbReference type="Pfam" id="PF05225">
    <property type="entry name" value="HTH_psq"/>
    <property type="match status" value="1"/>
</dbReference>
<evidence type="ECO:0000256" key="1">
    <source>
        <dbReference type="ARBA" id="ARBA00004123"/>
    </source>
</evidence>
<dbReference type="AlphaFoldDB" id="A0AAW1MZD0"/>
<feature type="domain" description="HTH psq-type" evidence="2">
    <location>
        <begin position="13"/>
        <end position="53"/>
    </location>
</feature>
<evidence type="ECO:0000313" key="3">
    <source>
        <dbReference type="EMBL" id="KAK9752986.1"/>
    </source>
</evidence>
<dbReference type="Proteomes" id="UP001458880">
    <property type="component" value="Unassembled WGS sequence"/>
</dbReference>
<reference evidence="3 4" key="1">
    <citation type="journal article" date="2024" name="BMC Genomics">
        <title>De novo assembly and annotation of Popillia japonica's genome with initial clues to its potential as an invasive pest.</title>
        <authorList>
            <person name="Cucini C."/>
            <person name="Boschi S."/>
            <person name="Funari R."/>
            <person name="Cardaioli E."/>
            <person name="Iannotti N."/>
            <person name="Marturano G."/>
            <person name="Paoli F."/>
            <person name="Bruttini M."/>
            <person name="Carapelli A."/>
            <person name="Frati F."/>
            <person name="Nardi F."/>
        </authorList>
    </citation>
    <scope>NUCLEOTIDE SEQUENCE [LARGE SCALE GENOMIC DNA]</scope>
    <source>
        <strain evidence="3">DMR45628</strain>
    </source>
</reference>
<dbReference type="Gene3D" id="1.10.10.60">
    <property type="entry name" value="Homeodomain-like"/>
    <property type="match status" value="1"/>
</dbReference>
<dbReference type="GO" id="GO:0005634">
    <property type="term" value="C:nucleus"/>
    <property type="evidence" value="ECO:0007669"/>
    <property type="project" value="UniProtKB-SubCell"/>
</dbReference>
<keyword evidence="4" id="KW-1185">Reference proteome</keyword>
<dbReference type="EMBL" id="JASPKY010000016">
    <property type="protein sequence ID" value="KAK9752986.1"/>
    <property type="molecule type" value="Genomic_DNA"/>
</dbReference>
<dbReference type="SUPFAM" id="SSF46689">
    <property type="entry name" value="Homeodomain-like"/>
    <property type="match status" value="1"/>
</dbReference>
<protein>
    <submittedName>
        <fullName evidence="3">CENP-B N-terminal DNA-binding domain</fullName>
    </submittedName>
</protein>
<gene>
    <name evidence="3" type="ORF">QE152_g3758</name>
</gene>